<name>A0ABZ2RSM1_9BACT</name>
<protein>
    <recommendedName>
        <fullName evidence="4">CvpA family protein</fullName>
    </recommendedName>
</protein>
<evidence type="ECO:0008006" key="4">
    <source>
        <dbReference type="Google" id="ProtNLM"/>
    </source>
</evidence>
<feature type="transmembrane region" description="Helical" evidence="1">
    <location>
        <begin position="133"/>
        <end position="161"/>
    </location>
</feature>
<keyword evidence="1" id="KW-0472">Membrane</keyword>
<organism evidence="2 3">
    <name type="scientific">Mycoplasmopsis felifaucium</name>
    <dbReference type="NCBI Taxonomy" id="35768"/>
    <lineage>
        <taxon>Bacteria</taxon>
        <taxon>Bacillati</taxon>
        <taxon>Mycoplasmatota</taxon>
        <taxon>Mycoplasmoidales</taxon>
        <taxon>Metamycoplasmataceae</taxon>
        <taxon>Mycoplasmopsis</taxon>
    </lineage>
</organism>
<evidence type="ECO:0000256" key="1">
    <source>
        <dbReference type="SAM" id="Phobius"/>
    </source>
</evidence>
<keyword evidence="1" id="KW-1133">Transmembrane helix</keyword>
<keyword evidence="1" id="KW-0812">Transmembrane</keyword>
<feature type="transmembrane region" description="Helical" evidence="1">
    <location>
        <begin position="88"/>
        <end position="112"/>
    </location>
</feature>
<dbReference type="Proteomes" id="UP001477443">
    <property type="component" value="Chromosome"/>
</dbReference>
<dbReference type="RefSeq" id="WP_338822694.1">
    <property type="nucleotide sequence ID" value="NZ_CP148067.1"/>
</dbReference>
<feature type="transmembrane region" description="Helical" evidence="1">
    <location>
        <begin position="38"/>
        <end position="58"/>
    </location>
</feature>
<keyword evidence="3" id="KW-1185">Reference proteome</keyword>
<feature type="transmembrane region" description="Helical" evidence="1">
    <location>
        <begin position="12"/>
        <end position="31"/>
    </location>
</feature>
<accession>A0ABZ2RSM1</accession>
<proteinExistence type="predicted"/>
<gene>
    <name evidence="2" type="ORF">WG617_00350</name>
</gene>
<reference evidence="2" key="1">
    <citation type="submission" date="2024-03" db="EMBL/GenBank/DDBJ databases">
        <title>Complete genome sequence of Mycoplasma felifaucium Z921 isolated from the trachea of a cheetah.</title>
        <authorList>
            <person name="Spergser J."/>
        </authorList>
    </citation>
    <scope>NUCLEOTIDE SEQUENCE [LARGE SCALE GENOMIC DNA]</scope>
    <source>
        <strain evidence="2">Z921</strain>
    </source>
</reference>
<dbReference type="EMBL" id="CP148067">
    <property type="protein sequence ID" value="WXL29096.1"/>
    <property type="molecule type" value="Genomic_DNA"/>
</dbReference>
<evidence type="ECO:0000313" key="3">
    <source>
        <dbReference type="Proteomes" id="UP001477443"/>
    </source>
</evidence>
<sequence length="416" mass="45756">MVNTWKEVAFSGWSIAIPISLALIVIISAIISGARRGIYGGVITAIFGISGWLIGVLASPPLIKAIMDNANFNYKEAITRDSKELMPFIYGLAVLAFQIPFCIIGGILILILRKKIKKPMEQLKKDGKTTVAWRSLGAIIATAGVIPCSVFVANAAGIISYNKSTNNTNNQIVSALSFNKARAVSSYTPGLIATAEIVNNYVFDTKNTMELANTLKLYFEQFINPNNYIIINKNTGNAIYDSNGNINVEEAAGITGTKDLIFHFSLSNSTSLNTEEQLSAKEKLVKAAQLINDILKMYTVTNESFSILNTIFKVATGLMKEFVNGFIKIIRDIPNELINNAEKIGVIIDKDYKLDFNAKEYLNKIINDLIKFTTDSVSSYVENGKLLNDTEKTETINKINFIINLIMTKSSNIGNN</sequence>
<evidence type="ECO:0000313" key="2">
    <source>
        <dbReference type="EMBL" id="WXL29096.1"/>
    </source>
</evidence>